<keyword evidence="6" id="KW-1185">Reference proteome</keyword>
<feature type="chain" id="PRO_5036205861" evidence="1">
    <location>
        <begin position="17"/>
        <end position="139"/>
    </location>
</feature>
<proteinExistence type="predicted"/>
<dbReference type="Proteomes" id="UP000553632">
    <property type="component" value="Unassembled WGS sequence"/>
</dbReference>
<dbReference type="Proteomes" id="UP000574390">
    <property type="component" value="Unassembled WGS sequence"/>
</dbReference>
<evidence type="ECO:0000313" key="6">
    <source>
        <dbReference type="Proteomes" id="UP000553632"/>
    </source>
</evidence>
<dbReference type="OMA" id="DFTETME"/>
<organism evidence="4 6">
    <name type="scientific">Perkinsus olseni</name>
    <name type="common">Perkinsus atlanticus</name>
    <dbReference type="NCBI Taxonomy" id="32597"/>
    <lineage>
        <taxon>Eukaryota</taxon>
        <taxon>Sar</taxon>
        <taxon>Alveolata</taxon>
        <taxon>Perkinsozoa</taxon>
        <taxon>Perkinsea</taxon>
        <taxon>Perkinsida</taxon>
        <taxon>Perkinsidae</taxon>
        <taxon>Perkinsus</taxon>
    </lineage>
</organism>
<dbReference type="EMBL" id="JABANP010000013">
    <property type="protein sequence ID" value="KAF4696144.1"/>
    <property type="molecule type" value="Genomic_DNA"/>
</dbReference>
<keyword evidence="1" id="KW-0732">Signal</keyword>
<dbReference type="EMBL" id="JABANM010035363">
    <property type="protein sequence ID" value="KAF4698139.1"/>
    <property type="molecule type" value="Genomic_DNA"/>
</dbReference>
<feature type="signal peptide" evidence="1">
    <location>
        <begin position="1"/>
        <end position="16"/>
    </location>
</feature>
<dbReference type="Proteomes" id="UP000541610">
    <property type="component" value="Unassembled WGS sequence"/>
</dbReference>
<dbReference type="AlphaFoldDB" id="A0A7J6U848"/>
<protein>
    <submittedName>
        <fullName evidence="4">Uncharacterized protein</fullName>
    </submittedName>
</protein>
<evidence type="ECO:0000313" key="4">
    <source>
        <dbReference type="EMBL" id="KAF4753904.1"/>
    </source>
</evidence>
<dbReference type="EMBL" id="JABANO010005198">
    <property type="protein sequence ID" value="KAF4753904.1"/>
    <property type="molecule type" value="Genomic_DNA"/>
</dbReference>
<evidence type="ECO:0000313" key="3">
    <source>
        <dbReference type="EMBL" id="KAF4698139.1"/>
    </source>
</evidence>
<sequence length="139" mass="16099">MVSFLSTWLLVAQVLATTSAPPTGKFVHDGGKFTMTYDIDKEAKVKFSFEVPGKPAFTSWSYPLKEIIPPYIYDVDFTETMEGVHHWYMMIHQLYPEAKFEKGDLMELLFRTSDSLHVQFEGRDTEFRRRPSPPGSLRK</sequence>
<evidence type="ECO:0000313" key="2">
    <source>
        <dbReference type="EMBL" id="KAF4696144.1"/>
    </source>
</evidence>
<comment type="caution">
    <text evidence="4">The sequence shown here is derived from an EMBL/GenBank/DDBJ whole genome shotgun (WGS) entry which is preliminary data.</text>
</comment>
<gene>
    <name evidence="2" type="ORF">FOZ60_001823</name>
    <name evidence="3" type="ORF">FOZ62_025299</name>
    <name evidence="4" type="ORF">FOZ63_026118</name>
</gene>
<name>A0A7J6U848_PEROL</name>
<accession>A0A7J6U848</accession>
<evidence type="ECO:0000256" key="1">
    <source>
        <dbReference type="SAM" id="SignalP"/>
    </source>
</evidence>
<evidence type="ECO:0000313" key="5">
    <source>
        <dbReference type="Proteomes" id="UP000541610"/>
    </source>
</evidence>
<reference evidence="5 6" key="1">
    <citation type="submission" date="2020-04" db="EMBL/GenBank/DDBJ databases">
        <title>Perkinsus olseni comparative genomics.</title>
        <authorList>
            <person name="Bogema D.R."/>
        </authorList>
    </citation>
    <scope>NUCLEOTIDE SEQUENCE [LARGE SCALE GENOMIC DNA]</scope>
    <source>
        <strain evidence="2">00978-12</strain>
        <strain evidence="3">ATCC PRA-205</strain>
        <strain evidence="4 6">ATCC PRA-207</strain>
    </source>
</reference>